<protein>
    <recommendedName>
        <fullName evidence="13">Mitochondrial carrier protein</fullName>
    </recommendedName>
</protein>
<feature type="transmembrane region" description="Helical" evidence="10">
    <location>
        <begin position="131"/>
        <end position="153"/>
    </location>
</feature>
<feature type="repeat" description="Solcar" evidence="8">
    <location>
        <begin position="134"/>
        <end position="217"/>
    </location>
</feature>
<evidence type="ECO:0000256" key="11">
    <source>
        <dbReference type="SAM" id="SignalP"/>
    </source>
</evidence>
<evidence type="ECO:0000256" key="3">
    <source>
        <dbReference type="ARBA" id="ARBA00022448"/>
    </source>
</evidence>
<dbReference type="Pfam" id="PF00153">
    <property type="entry name" value="Mito_carr"/>
    <property type="match status" value="2"/>
</dbReference>
<feature type="repeat" description="Solcar" evidence="8">
    <location>
        <begin position="43"/>
        <end position="126"/>
    </location>
</feature>
<keyword evidence="11" id="KW-0732">Signal</keyword>
<keyword evidence="6 10" id="KW-1133">Transmembrane helix</keyword>
<evidence type="ECO:0000256" key="4">
    <source>
        <dbReference type="ARBA" id="ARBA00022692"/>
    </source>
</evidence>
<keyword evidence="3 9" id="KW-0813">Transport</keyword>
<evidence type="ECO:0000256" key="6">
    <source>
        <dbReference type="ARBA" id="ARBA00022989"/>
    </source>
</evidence>
<evidence type="ECO:0000256" key="2">
    <source>
        <dbReference type="ARBA" id="ARBA00006375"/>
    </source>
</evidence>
<keyword evidence="7 8" id="KW-0472">Membrane</keyword>
<feature type="repeat" description="Solcar" evidence="8">
    <location>
        <begin position="227"/>
        <end position="310"/>
    </location>
</feature>
<sequence length="319" mass="33619">MARAFAILWLLTTMLCGTASKSSVATRSKKSTLLARSAEGSLASGLKNGAASALATICAKAALQPFDTLKTLQQASTASSSLFSVCAERVRSHGVLSLYRGLGVSFIGAVPAISAYFAVYSSLKGTLLARVNAPPLLLVAISAAMANTVGATLRVPCEIVKQRLQAGLYSSVSDAIGDLFGRGVGGMLPPDAHLAQLARDLPFGVVMLLTYESLKRQTRRALDGREPPPWLGALCGAAAGAVATIATNPMDVVKTRVMTAKQASSVLALVSAMWRDEGVTAFGKGVVPRLLHKIPASGVFWLLFELFRKLFRVDELRLQ</sequence>
<evidence type="ECO:0000256" key="7">
    <source>
        <dbReference type="ARBA" id="ARBA00023136"/>
    </source>
</evidence>
<reference evidence="12" key="1">
    <citation type="submission" date="2021-01" db="EMBL/GenBank/DDBJ databases">
        <authorList>
            <person name="Corre E."/>
            <person name="Pelletier E."/>
            <person name="Niang G."/>
            <person name="Scheremetjew M."/>
            <person name="Finn R."/>
            <person name="Kale V."/>
            <person name="Holt S."/>
            <person name="Cochrane G."/>
            <person name="Meng A."/>
            <person name="Brown T."/>
            <person name="Cohen L."/>
        </authorList>
    </citation>
    <scope>NUCLEOTIDE SEQUENCE</scope>
    <source>
        <strain evidence="12">CCMP645</strain>
    </source>
</reference>
<name>A0A7S4B7K1_CHRCT</name>
<dbReference type="InterPro" id="IPR023395">
    <property type="entry name" value="MCP_dom_sf"/>
</dbReference>
<evidence type="ECO:0000256" key="9">
    <source>
        <dbReference type="RuleBase" id="RU000488"/>
    </source>
</evidence>
<keyword evidence="5" id="KW-0677">Repeat</keyword>
<evidence type="ECO:0000256" key="10">
    <source>
        <dbReference type="SAM" id="Phobius"/>
    </source>
</evidence>
<evidence type="ECO:0008006" key="13">
    <source>
        <dbReference type="Google" id="ProtNLM"/>
    </source>
</evidence>
<feature type="signal peptide" evidence="11">
    <location>
        <begin position="1"/>
        <end position="20"/>
    </location>
</feature>
<dbReference type="GO" id="GO:0016020">
    <property type="term" value="C:membrane"/>
    <property type="evidence" value="ECO:0007669"/>
    <property type="project" value="UniProtKB-SubCell"/>
</dbReference>
<gene>
    <name evidence="12" type="ORF">PCAR00345_LOCUS9602</name>
</gene>
<evidence type="ECO:0000256" key="1">
    <source>
        <dbReference type="ARBA" id="ARBA00004141"/>
    </source>
</evidence>
<dbReference type="EMBL" id="HBIZ01015532">
    <property type="protein sequence ID" value="CAE0757008.1"/>
    <property type="molecule type" value="Transcribed_RNA"/>
</dbReference>
<dbReference type="Gene3D" id="1.50.40.10">
    <property type="entry name" value="Mitochondrial carrier domain"/>
    <property type="match status" value="2"/>
</dbReference>
<evidence type="ECO:0000256" key="8">
    <source>
        <dbReference type="PROSITE-ProRule" id="PRU00282"/>
    </source>
</evidence>
<dbReference type="SUPFAM" id="SSF103506">
    <property type="entry name" value="Mitochondrial carrier"/>
    <property type="match status" value="1"/>
</dbReference>
<accession>A0A7S4B7K1</accession>
<feature type="chain" id="PRO_5031327627" description="Mitochondrial carrier protein" evidence="11">
    <location>
        <begin position="21"/>
        <end position="319"/>
    </location>
</feature>
<keyword evidence="4 8" id="KW-0812">Transmembrane</keyword>
<proteinExistence type="inferred from homology"/>
<organism evidence="12">
    <name type="scientific">Chrysotila carterae</name>
    <name type="common">Marine alga</name>
    <name type="synonym">Syracosphaera carterae</name>
    <dbReference type="NCBI Taxonomy" id="13221"/>
    <lineage>
        <taxon>Eukaryota</taxon>
        <taxon>Haptista</taxon>
        <taxon>Haptophyta</taxon>
        <taxon>Prymnesiophyceae</taxon>
        <taxon>Isochrysidales</taxon>
        <taxon>Isochrysidaceae</taxon>
        <taxon>Chrysotila</taxon>
    </lineage>
</organism>
<dbReference type="PROSITE" id="PS50920">
    <property type="entry name" value="SOLCAR"/>
    <property type="match status" value="3"/>
</dbReference>
<feature type="transmembrane region" description="Helical" evidence="10">
    <location>
        <begin position="98"/>
        <end position="119"/>
    </location>
</feature>
<comment type="subcellular location">
    <subcellularLocation>
        <location evidence="1">Membrane</location>
        <topology evidence="1">Multi-pass membrane protein</topology>
    </subcellularLocation>
</comment>
<dbReference type="InterPro" id="IPR018108">
    <property type="entry name" value="MCP_transmembrane"/>
</dbReference>
<evidence type="ECO:0000256" key="5">
    <source>
        <dbReference type="ARBA" id="ARBA00022737"/>
    </source>
</evidence>
<evidence type="ECO:0000313" key="12">
    <source>
        <dbReference type="EMBL" id="CAE0757008.1"/>
    </source>
</evidence>
<dbReference type="PANTHER" id="PTHR45667">
    <property type="entry name" value="S-ADENOSYLMETHIONINE MITOCHONDRIAL CARRIER PROTEIN"/>
    <property type="match status" value="1"/>
</dbReference>
<dbReference type="AlphaFoldDB" id="A0A7S4B7K1"/>
<comment type="similarity">
    <text evidence="2 9">Belongs to the mitochondrial carrier (TC 2.A.29) family.</text>
</comment>